<evidence type="ECO:0000256" key="5">
    <source>
        <dbReference type="ARBA" id="ARBA00022960"/>
    </source>
</evidence>
<protein>
    <recommendedName>
        <fullName evidence="10">UDP-N-acetylglucosamine--N-acetylmuramyl-(pentapeptide) pyrophosphoryl-undecaprenol N-acetylglucosamine transferase</fullName>
        <ecNumber evidence="10">2.4.1.227</ecNumber>
    </recommendedName>
    <alternativeName>
        <fullName evidence="10">Undecaprenyl-PP-MurNAc-pentapeptide-UDPGlcNAc GlcNAc transferase</fullName>
    </alternativeName>
</protein>
<reference evidence="13 14" key="1">
    <citation type="submission" date="2021-01" db="EMBL/GenBank/DDBJ databases">
        <title>Sequencing the genomes of 1000 actinobacteria strains.</title>
        <authorList>
            <person name="Klenk H.-P."/>
        </authorList>
    </citation>
    <scope>NUCLEOTIDE SEQUENCE [LARGE SCALE GENOMIC DNA]</scope>
    <source>
        <strain evidence="13 14">DSM 18662</strain>
    </source>
</reference>
<evidence type="ECO:0000256" key="1">
    <source>
        <dbReference type="ARBA" id="ARBA00022475"/>
    </source>
</evidence>
<comment type="catalytic activity">
    <reaction evidence="10">
        <text>di-trans,octa-cis-undecaprenyl diphospho-N-acetyl-alpha-D-muramoyl-L-alanyl-D-glutamyl-meso-2,6-diaminopimeloyl-D-alanyl-D-alanine + UDP-N-acetyl-alpha-D-glucosamine = di-trans,octa-cis-undecaprenyl diphospho-[N-acetyl-alpha-D-glucosaminyl-(1-&gt;4)]-N-acetyl-alpha-D-muramoyl-L-alanyl-D-glutamyl-meso-2,6-diaminopimeloyl-D-alanyl-D-alanine + UDP + H(+)</text>
        <dbReference type="Rhea" id="RHEA:31227"/>
        <dbReference type="ChEBI" id="CHEBI:15378"/>
        <dbReference type="ChEBI" id="CHEBI:57705"/>
        <dbReference type="ChEBI" id="CHEBI:58223"/>
        <dbReference type="ChEBI" id="CHEBI:61387"/>
        <dbReference type="ChEBI" id="CHEBI:61388"/>
        <dbReference type="EC" id="2.4.1.227"/>
    </reaction>
</comment>
<keyword evidence="4 10" id="KW-0808">Transferase</keyword>
<dbReference type="GO" id="GO:0016757">
    <property type="term" value="F:glycosyltransferase activity"/>
    <property type="evidence" value="ECO:0007669"/>
    <property type="project" value="UniProtKB-KW"/>
</dbReference>
<evidence type="ECO:0000256" key="2">
    <source>
        <dbReference type="ARBA" id="ARBA00022618"/>
    </source>
</evidence>
<name>A0ABS2RPW6_9ACTN</name>
<comment type="subcellular location">
    <subcellularLocation>
        <location evidence="10">Cell membrane</location>
        <topology evidence="10">Peripheral membrane protein</topology>
        <orientation evidence="10">Cytoplasmic side</orientation>
    </subcellularLocation>
</comment>
<organism evidence="13 14">
    <name type="scientific">Microlunatus panaciterrae</name>
    <dbReference type="NCBI Taxonomy" id="400768"/>
    <lineage>
        <taxon>Bacteria</taxon>
        <taxon>Bacillati</taxon>
        <taxon>Actinomycetota</taxon>
        <taxon>Actinomycetes</taxon>
        <taxon>Propionibacteriales</taxon>
        <taxon>Propionibacteriaceae</taxon>
        <taxon>Microlunatus</taxon>
    </lineage>
</organism>
<keyword evidence="1 10" id="KW-1003">Cell membrane</keyword>
<evidence type="ECO:0000256" key="10">
    <source>
        <dbReference type="HAMAP-Rule" id="MF_00033"/>
    </source>
</evidence>
<dbReference type="PANTHER" id="PTHR21015:SF22">
    <property type="entry name" value="GLYCOSYLTRANSFERASE"/>
    <property type="match status" value="1"/>
</dbReference>
<feature type="binding site" evidence="10">
    <location>
        <position position="298"/>
    </location>
    <ligand>
        <name>UDP-N-acetyl-alpha-D-glucosamine</name>
        <dbReference type="ChEBI" id="CHEBI:57705"/>
    </ligand>
</feature>
<comment type="function">
    <text evidence="10">Cell wall formation. Catalyzes the transfer of a GlcNAc subunit on undecaprenyl-pyrophosphoryl-MurNAc-pentapeptide (lipid intermediate I) to form undecaprenyl-pyrophosphoryl-MurNAc-(pentapeptide)GlcNAc (lipid intermediate II).</text>
</comment>
<evidence type="ECO:0000313" key="14">
    <source>
        <dbReference type="Proteomes" id="UP000704762"/>
    </source>
</evidence>
<comment type="pathway">
    <text evidence="10">Cell wall biogenesis; peptidoglycan biosynthesis.</text>
</comment>
<dbReference type="EC" id="2.4.1.227" evidence="10"/>
<dbReference type="HAMAP" id="MF_00033">
    <property type="entry name" value="MurG"/>
    <property type="match status" value="1"/>
</dbReference>
<feature type="binding site" evidence="10">
    <location>
        <position position="199"/>
    </location>
    <ligand>
        <name>UDP-N-acetyl-alpha-D-glucosamine</name>
        <dbReference type="ChEBI" id="CHEBI:57705"/>
    </ligand>
</feature>
<comment type="caution">
    <text evidence="13">The sequence shown here is derived from an EMBL/GenBank/DDBJ whole genome shotgun (WGS) entry which is preliminary data.</text>
</comment>
<evidence type="ECO:0000256" key="9">
    <source>
        <dbReference type="ARBA" id="ARBA00023316"/>
    </source>
</evidence>
<dbReference type="NCBIfam" id="TIGR01133">
    <property type="entry name" value="murG"/>
    <property type="match status" value="1"/>
</dbReference>
<evidence type="ECO:0000259" key="11">
    <source>
        <dbReference type="Pfam" id="PF03033"/>
    </source>
</evidence>
<comment type="caution">
    <text evidence="10">Lacks conserved residue(s) required for the propagation of feature annotation.</text>
</comment>
<dbReference type="InterPro" id="IPR006009">
    <property type="entry name" value="GlcNAc_MurG"/>
</dbReference>
<feature type="binding site" evidence="10">
    <location>
        <position position="165"/>
    </location>
    <ligand>
        <name>UDP-N-acetyl-alpha-D-glucosamine</name>
        <dbReference type="ChEBI" id="CHEBI:57705"/>
    </ligand>
</feature>
<dbReference type="EMBL" id="JAFBCF010000001">
    <property type="protein sequence ID" value="MBM7800206.1"/>
    <property type="molecule type" value="Genomic_DNA"/>
</dbReference>
<evidence type="ECO:0000256" key="8">
    <source>
        <dbReference type="ARBA" id="ARBA00023306"/>
    </source>
</evidence>
<evidence type="ECO:0000256" key="4">
    <source>
        <dbReference type="ARBA" id="ARBA00022679"/>
    </source>
</evidence>
<keyword evidence="3 10" id="KW-0328">Glycosyltransferase</keyword>
<keyword evidence="14" id="KW-1185">Reference proteome</keyword>
<keyword evidence="5 10" id="KW-0133">Cell shape</keyword>
<feature type="domain" description="Glycosyl transferase family 28 C-terminal" evidence="12">
    <location>
        <begin position="192"/>
        <end position="357"/>
    </location>
</feature>
<keyword evidence="7 10" id="KW-0472">Membrane</keyword>
<dbReference type="CDD" id="cd03785">
    <property type="entry name" value="GT28_MurG"/>
    <property type="match status" value="1"/>
</dbReference>
<dbReference type="Pfam" id="PF04101">
    <property type="entry name" value="Glyco_tran_28_C"/>
    <property type="match status" value="1"/>
</dbReference>
<dbReference type="InterPro" id="IPR004276">
    <property type="entry name" value="GlycoTrans_28_N"/>
</dbReference>
<sequence>MTRPLSVVLAGGGSAGHTSPLIATAQALTELSDGISLTAVGTSRGLETRVMPEAGLPLELIAPVPMPRRPNLDLLKVPVRLWGAVRESEAILRRHQADVVLGFGGYVSTPVYLAARRLKVPIVIHEQNALPGLANKLAARFAERVAVSFPDTPLPHARYLGLPLRRAITQLDREQARPPARALFGLSAELPTLLVSGGSQGAQRINQAVAEAKAGLLSRGIQILHVLGPKNMTEDIHELVDSETGAAYRPLAFVDRMEQAYAAADLMLGRSGANTVAETAVVGLPAIFVPWPYGNGEQARNAAAVVGAGGGELLRDADCTGDYLAERIPALIQHPDVLARMAAAARSVAVPDAASQLAKMTLEVAR</sequence>
<dbReference type="Proteomes" id="UP000704762">
    <property type="component" value="Unassembled WGS sequence"/>
</dbReference>
<evidence type="ECO:0000256" key="6">
    <source>
        <dbReference type="ARBA" id="ARBA00022984"/>
    </source>
</evidence>
<dbReference type="RefSeq" id="WP_204919468.1">
    <property type="nucleotide sequence ID" value="NZ_BAAAQP010000003.1"/>
</dbReference>
<dbReference type="PANTHER" id="PTHR21015">
    <property type="entry name" value="UDP-N-ACETYLGLUCOSAMINE--N-ACETYLMURAMYL-(PENTAPEPTIDE) PYROPHOSPHORYL-UNDECAPRENOL N-ACETYLGLUCOSAMINE TRANSFERASE 1"/>
    <property type="match status" value="1"/>
</dbReference>
<feature type="binding site" evidence="10">
    <location>
        <position position="128"/>
    </location>
    <ligand>
        <name>UDP-N-acetyl-alpha-D-glucosamine</name>
        <dbReference type="ChEBI" id="CHEBI:57705"/>
    </ligand>
</feature>
<keyword evidence="8 10" id="KW-0131">Cell cycle</keyword>
<keyword evidence="9 10" id="KW-0961">Cell wall biogenesis/degradation</keyword>
<dbReference type="Gene3D" id="3.40.50.2000">
    <property type="entry name" value="Glycogen Phosphorylase B"/>
    <property type="match status" value="2"/>
</dbReference>
<evidence type="ECO:0000256" key="3">
    <source>
        <dbReference type="ARBA" id="ARBA00022676"/>
    </source>
</evidence>
<evidence type="ECO:0000313" key="13">
    <source>
        <dbReference type="EMBL" id="MBM7800206.1"/>
    </source>
</evidence>
<evidence type="ECO:0000256" key="7">
    <source>
        <dbReference type="ARBA" id="ARBA00023136"/>
    </source>
</evidence>
<keyword evidence="2 10" id="KW-0132">Cell division</keyword>
<feature type="domain" description="Glycosyltransferase family 28 N-terminal" evidence="11">
    <location>
        <begin position="7"/>
        <end position="146"/>
    </location>
</feature>
<evidence type="ECO:0000259" key="12">
    <source>
        <dbReference type="Pfam" id="PF04101"/>
    </source>
</evidence>
<dbReference type="SUPFAM" id="SSF53756">
    <property type="entry name" value="UDP-Glycosyltransferase/glycogen phosphorylase"/>
    <property type="match status" value="1"/>
</dbReference>
<dbReference type="Pfam" id="PF03033">
    <property type="entry name" value="Glyco_transf_28"/>
    <property type="match status" value="1"/>
</dbReference>
<gene>
    <name evidence="10" type="primary">murG</name>
    <name evidence="13" type="ORF">JOE57_003127</name>
</gene>
<keyword evidence="6 10" id="KW-0573">Peptidoglycan synthesis</keyword>
<comment type="similarity">
    <text evidence="10">Belongs to the glycosyltransferase 28 family. MurG subfamily.</text>
</comment>
<accession>A0ABS2RPW6</accession>
<proteinExistence type="inferred from homology"/>
<feature type="binding site" evidence="10">
    <location>
        <begin position="14"/>
        <end position="16"/>
    </location>
    <ligand>
        <name>UDP-N-acetyl-alpha-D-glucosamine</name>
        <dbReference type="ChEBI" id="CHEBI:57705"/>
    </ligand>
</feature>
<dbReference type="InterPro" id="IPR007235">
    <property type="entry name" value="Glyco_trans_28_C"/>
</dbReference>